<dbReference type="InterPro" id="IPR036061">
    <property type="entry name" value="CheW-like_dom_sf"/>
</dbReference>
<dbReference type="Proteomes" id="UP000615026">
    <property type="component" value="Unassembled WGS sequence"/>
</dbReference>
<reference evidence="2" key="1">
    <citation type="submission" date="2020-10" db="EMBL/GenBank/DDBJ databases">
        <authorList>
            <person name="Castelo-Branco R."/>
            <person name="Eusebio N."/>
            <person name="Adriana R."/>
            <person name="Vieira A."/>
            <person name="Brugerolle De Fraissinette N."/>
            <person name="Rezende De Castro R."/>
            <person name="Schneider M.P."/>
            <person name="Vasconcelos V."/>
            <person name="Leao P.N."/>
        </authorList>
    </citation>
    <scope>NUCLEOTIDE SEQUENCE</scope>
    <source>
        <strain evidence="2">LEGE 11479</strain>
    </source>
</reference>
<proteinExistence type="predicted"/>
<dbReference type="PROSITE" id="PS50851">
    <property type="entry name" value="CHEW"/>
    <property type="match status" value="1"/>
</dbReference>
<dbReference type="AlphaFoldDB" id="A0A928ZS88"/>
<evidence type="ECO:0000313" key="3">
    <source>
        <dbReference type="Proteomes" id="UP000615026"/>
    </source>
</evidence>
<evidence type="ECO:0000313" key="2">
    <source>
        <dbReference type="EMBL" id="MBE9065817.1"/>
    </source>
</evidence>
<dbReference type="GO" id="GO:0007165">
    <property type="term" value="P:signal transduction"/>
    <property type="evidence" value="ECO:0007669"/>
    <property type="project" value="InterPro"/>
</dbReference>
<dbReference type="Pfam" id="PF01584">
    <property type="entry name" value="CheW"/>
    <property type="match status" value="1"/>
</dbReference>
<dbReference type="SUPFAM" id="SSF50341">
    <property type="entry name" value="CheW-like"/>
    <property type="match status" value="1"/>
</dbReference>
<dbReference type="EMBL" id="JADEXP010000019">
    <property type="protein sequence ID" value="MBE9065817.1"/>
    <property type="molecule type" value="Genomic_DNA"/>
</dbReference>
<gene>
    <name evidence="2" type="ORF">IQ260_04030</name>
</gene>
<protein>
    <submittedName>
        <fullName evidence="2">Chemotaxis protein CheW</fullName>
    </submittedName>
</protein>
<organism evidence="2 3">
    <name type="scientific">Leptolyngbya cf. ectocarpi LEGE 11479</name>
    <dbReference type="NCBI Taxonomy" id="1828722"/>
    <lineage>
        <taxon>Bacteria</taxon>
        <taxon>Bacillati</taxon>
        <taxon>Cyanobacteriota</taxon>
        <taxon>Cyanophyceae</taxon>
        <taxon>Leptolyngbyales</taxon>
        <taxon>Leptolyngbyaceae</taxon>
        <taxon>Leptolyngbya group</taxon>
        <taxon>Leptolyngbya</taxon>
    </lineage>
</organism>
<accession>A0A928ZS88</accession>
<dbReference type="GO" id="GO:0006935">
    <property type="term" value="P:chemotaxis"/>
    <property type="evidence" value="ECO:0007669"/>
    <property type="project" value="InterPro"/>
</dbReference>
<sequence>MDNDTLAIAKFITFKVADYWFALPMEAVLKVVNCPSRDQGGIVSLGIVQLSIHTIQLLDLHGVFGLGTTSPPRQLPFLLVLRDANNKLWGITLESPPDLMELPLATFHSVTVDRRFIPKKQWISHIAIPSEQDGRTLLLLDLQAVFRHETKQPVVATSTG</sequence>
<dbReference type="InterPro" id="IPR002545">
    <property type="entry name" value="CheW-lke_dom"/>
</dbReference>
<feature type="domain" description="CheW-like" evidence="1">
    <location>
        <begin position="8"/>
        <end position="151"/>
    </location>
</feature>
<evidence type="ECO:0000259" key="1">
    <source>
        <dbReference type="PROSITE" id="PS50851"/>
    </source>
</evidence>
<comment type="caution">
    <text evidence="2">The sequence shown here is derived from an EMBL/GenBank/DDBJ whole genome shotgun (WGS) entry which is preliminary data.</text>
</comment>
<name>A0A928ZS88_LEPEC</name>
<keyword evidence="3" id="KW-1185">Reference proteome</keyword>
<dbReference type="RefSeq" id="WP_193991094.1">
    <property type="nucleotide sequence ID" value="NZ_JADEXP010000019.1"/>
</dbReference>